<gene>
    <name evidence="2" type="ORF">GCM10010358_37520</name>
</gene>
<evidence type="ECO:0000313" key="2">
    <source>
        <dbReference type="EMBL" id="GGX79757.1"/>
    </source>
</evidence>
<accession>A0A918NLU4</accession>
<sequence length="236" mass="26241">MGGDSVPGPHLLLAGTIVRLKPCDASRRVGDRPFHDPYRGPGRNPPFPARGCMQDHARRASLWPGAAFVGRSNPRGLHAVRWTRMVLTQTNTVWLLVVEPIAYDNMPPLSVLWIPFLLGRAQGLRYLGIIRTDERIRFRILTWLMMPLAIVMARTWFRWLRWYDIPTCAKTGWAPAGAGPKSPSPAPPRPRRPQGPIAGPGGLSALGESNVQRGVYDSRTLLRDHLSGGFVRGCCR</sequence>
<dbReference type="EMBL" id="BMVU01000017">
    <property type="protein sequence ID" value="GGX79757.1"/>
    <property type="molecule type" value="Genomic_DNA"/>
</dbReference>
<reference evidence="2" key="2">
    <citation type="submission" date="2020-09" db="EMBL/GenBank/DDBJ databases">
        <authorList>
            <person name="Sun Q."/>
            <person name="Ohkuma M."/>
        </authorList>
    </citation>
    <scope>NUCLEOTIDE SEQUENCE</scope>
    <source>
        <strain evidence="2">JCM 4790</strain>
    </source>
</reference>
<feature type="region of interest" description="Disordered" evidence="1">
    <location>
        <begin position="174"/>
        <end position="208"/>
    </location>
</feature>
<dbReference type="AlphaFoldDB" id="A0A918NLU4"/>
<dbReference type="Proteomes" id="UP000619244">
    <property type="component" value="Unassembled WGS sequence"/>
</dbReference>
<evidence type="ECO:0000256" key="1">
    <source>
        <dbReference type="SAM" id="MobiDB-lite"/>
    </source>
</evidence>
<name>A0A918NLU4_9ACTN</name>
<protein>
    <submittedName>
        <fullName evidence="2">Uncharacterized protein</fullName>
    </submittedName>
</protein>
<proteinExistence type="predicted"/>
<comment type="caution">
    <text evidence="2">The sequence shown here is derived from an EMBL/GenBank/DDBJ whole genome shotgun (WGS) entry which is preliminary data.</text>
</comment>
<keyword evidence="3" id="KW-1185">Reference proteome</keyword>
<organism evidence="2 3">
    <name type="scientific">Streptomyces minutiscleroticus</name>
    <dbReference type="NCBI Taxonomy" id="68238"/>
    <lineage>
        <taxon>Bacteria</taxon>
        <taxon>Bacillati</taxon>
        <taxon>Actinomycetota</taxon>
        <taxon>Actinomycetes</taxon>
        <taxon>Kitasatosporales</taxon>
        <taxon>Streptomycetaceae</taxon>
        <taxon>Streptomyces</taxon>
    </lineage>
</organism>
<reference evidence="2" key="1">
    <citation type="journal article" date="2014" name="Int. J. Syst. Evol. Microbiol.">
        <title>Complete genome sequence of Corynebacterium casei LMG S-19264T (=DSM 44701T), isolated from a smear-ripened cheese.</title>
        <authorList>
            <consortium name="US DOE Joint Genome Institute (JGI-PGF)"/>
            <person name="Walter F."/>
            <person name="Albersmeier A."/>
            <person name="Kalinowski J."/>
            <person name="Ruckert C."/>
        </authorList>
    </citation>
    <scope>NUCLEOTIDE SEQUENCE</scope>
    <source>
        <strain evidence="2">JCM 4790</strain>
    </source>
</reference>
<evidence type="ECO:0000313" key="3">
    <source>
        <dbReference type="Proteomes" id="UP000619244"/>
    </source>
</evidence>